<gene>
    <name evidence="5" type="ORF">EV650_7070</name>
</gene>
<keyword evidence="6" id="KW-1185">Reference proteome</keyword>
<evidence type="ECO:0000256" key="2">
    <source>
        <dbReference type="ARBA" id="ARBA00023002"/>
    </source>
</evidence>
<dbReference type="EMBL" id="SODF01000003">
    <property type="protein sequence ID" value="TDW15583.1"/>
    <property type="molecule type" value="Genomic_DNA"/>
</dbReference>
<name>A0A4R7ZDC6_9ACTN</name>
<feature type="domain" description="Nitroreductase" evidence="4">
    <location>
        <begin position="35"/>
        <end position="94"/>
    </location>
</feature>
<evidence type="ECO:0000256" key="1">
    <source>
        <dbReference type="ARBA" id="ARBA00007118"/>
    </source>
</evidence>
<organism evidence="5 6">
    <name type="scientific">Kribbella kalugense</name>
    <dbReference type="NCBI Taxonomy" id="2512221"/>
    <lineage>
        <taxon>Bacteria</taxon>
        <taxon>Bacillati</taxon>
        <taxon>Actinomycetota</taxon>
        <taxon>Actinomycetes</taxon>
        <taxon>Propionibacteriales</taxon>
        <taxon>Kribbellaceae</taxon>
        <taxon>Kribbella</taxon>
    </lineage>
</organism>
<evidence type="ECO:0000259" key="4">
    <source>
        <dbReference type="Pfam" id="PF00881"/>
    </source>
</evidence>
<protein>
    <submittedName>
        <fullName evidence="5">Nitroreductase</fullName>
    </submittedName>
</protein>
<accession>A0A4R7ZDC6</accession>
<dbReference type="InterPro" id="IPR000415">
    <property type="entry name" value="Nitroreductase-like"/>
</dbReference>
<dbReference type="SUPFAM" id="SSF55469">
    <property type="entry name" value="FMN-dependent nitroreductase-like"/>
    <property type="match status" value="1"/>
</dbReference>
<dbReference type="GO" id="GO:0016491">
    <property type="term" value="F:oxidoreductase activity"/>
    <property type="evidence" value="ECO:0007669"/>
    <property type="project" value="UniProtKB-KW"/>
</dbReference>
<dbReference type="PANTHER" id="PTHR43673">
    <property type="entry name" value="NAD(P)H NITROREDUCTASE YDGI-RELATED"/>
    <property type="match status" value="1"/>
</dbReference>
<comment type="caution">
    <text evidence="5">The sequence shown here is derived from an EMBL/GenBank/DDBJ whole genome shotgun (WGS) entry which is preliminary data.</text>
</comment>
<feature type="region of interest" description="Disordered" evidence="3">
    <location>
        <begin position="181"/>
        <end position="203"/>
    </location>
</feature>
<sequence>MIGPGLFELPSTHPDGMDHCTEQLDWCMPVHPLLASRFSPMWFDPSWTVSEDDVELLLDAARWAPSAGNSQPWAYFVARRGEPDHDRLVKHLARSSARWAPSASLLIVTMAHRYIEDTDWAYSDFADYDLGQSVAHLTLQAHAMNLACRQFRAFNLETLTTDLNPGPGWHIISMIAIGHPAEDRPDSRERRSTTELRTAPWDA</sequence>
<dbReference type="Gene3D" id="3.40.109.10">
    <property type="entry name" value="NADH Oxidase"/>
    <property type="match status" value="1"/>
</dbReference>
<evidence type="ECO:0000313" key="6">
    <source>
        <dbReference type="Proteomes" id="UP000295447"/>
    </source>
</evidence>
<dbReference type="InterPro" id="IPR029479">
    <property type="entry name" value="Nitroreductase"/>
</dbReference>
<evidence type="ECO:0000256" key="3">
    <source>
        <dbReference type="SAM" id="MobiDB-lite"/>
    </source>
</evidence>
<dbReference type="PANTHER" id="PTHR43673:SF10">
    <property type="entry name" value="NADH DEHYDROGENASE_NAD(P)H NITROREDUCTASE XCC3605-RELATED"/>
    <property type="match status" value="1"/>
</dbReference>
<dbReference type="Proteomes" id="UP000295447">
    <property type="component" value="Unassembled WGS sequence"/>
</dbReference>
<evidence type="ECO:0000313" key="5">
    <source>
        <dbReference type="EMBL" id="TDW15583.1"/>
    </source>
</evidence>
<dbReference type="RefSeq" id="WP_238174676.1">
    <property type="nucleotide sequence ID" value="NZ_SODF01000003.1"/>
</dbReference>
<reference evidence="5 6" key="1">
    <citation type="submission" date="2019-03" db="EMBL/GenBank/DDBJ databases">
        <title>Genomic Encyclopedia of Type Strains, Phase III (KMG-III): the genomes of soil and plant-associated and newly described type strains.</title>
        <authorList>
            <person name="Whitman W."/>
        </authorList>
    </citation>
    <scope>NUCLEOTIDE SEQUENCE [LARGE SCALE GENOMIC DNA]</scope>
    <source>
        <strain evidence="5 6">VKM Ac-2570</strain>
    </source>
</reference>
<comment type="similarity">
    <text evidence="1">Belongs to the nitroreductase family.</text>
</comment>
<keyword evidence="2" id="KW-0560">Oxidoreductase</keyword>
<feature type="compositionally biased region" description="Basic and acidic residues" evidence="3">
    <location>
        <begin position="181"/>
        <end position="194"/>
    </location>
</feature>
<proteinExistence type="inferred from homology"/>
<dbReference type="AlphaFoldDB" id="A0A4R7ZDC6"/>
<dbReference type="Pfam" id="PF00881">
    <property type="entry name" value="Nitroreductase"/>
    <property type="match status" value="1"/>
</dbReference>